<accession>A0A1W2EE00</accession>
<dbReference type="EMBL" id="FWXI01000023">
    <property type="protein sequence ID" value="SMD07963.1"/>
    <property type="molecule type" value="Genomic_DNA"/>
</dbReference>
<sequence length="97" mass="11098">MTDPIEDYRYLLALHLRDISKRYGVLYYDVLRGKISDEAQEVYAEGLARVFDYMNIRHGLELADVMVVHETVMEIALAEFIAVALVDSVVDNPKALH</sequence>
<reference evidence="1 2" key="1">
    <citation type="submission" date="2017-04" db="EMBL/GenBank/DDBJ databases">
        <authorList>
            <person name="Afonso C.L."/>
            <person name="Miller P.J."/>
            <person name="Scott M.A."/>
            <person name="Spackman E."/>
            <person name="Goraichik I."/>
            <person name="Dimitrov K.M."/>
            <person name="Suarez D.L."/>
            <person name="Swayne D.E."/>
        </authorList>
    </citation>
    <scope>NUCLEOTIDE SEQUENCE [LARGE SCALE GENOMIC DNA]</scope>
    <source>
        <strain evidence="1 2">DSM 5090</strain>
    </source>
</reference>
<keyword evidence="2" id="KW-1185">Reference proteome</keyword>
<dbReference type="AlphaFoldDB" id="A0A1W2EE00"/>
<evidence type="ECO:0000313" key="1">
    <source>
        <dbReference type="EMBL" id="SMD07963.1"/>
    </source>
</evidence>
<protein>
    <submittedName>
        <fullName evidence="1">Uncharacterized protein</fullName>
    </submittedName>
</protein>
<organism evidence="1 2">
    <name type="scientific">Sporomusa malonica</name>
    <dbReference type="NCBI Taxonomy" id="112901"/>
    <lineage>
        <taxon>Bacteria</taxon>
        <taxon>Bacillati</taxon>
        <taxon>Bacillota</taxon>
        <taxon>Negativicutes</taxon>
        <taxon>Selenomonadales</taxon>
        <taxon>Sporomusaceae</taxon>
        <taxon>Sporomusa</taxon>
    </lineage>
</organism>
<dbReference type="Proteomes" id="UP000192738">
    <property type="component" value="Unassembled WGS sequence"/>
</dbReference>
<dbReference type="OrthoDB" id="1684847at2"/>
<dbReference type="RefSeq" id="WP_084577797.1">
    <property type="nucleotide sequence ID" value="NZ_CP155572.1"/>
</dbReference>
<dbReference type="STRING" id="112901.SAMN04488500_12367"/>
<proteinExistence type="predicted"/>
<evidence type="ECO:0000313" key="2">
    <source>
        <dbReference type="Proteomes" id="UP000192738"/>
    </source>
</evidence>
<name>A0A1W2EE00_9FIRM</name>
<gene>
    <name evidence="1" type="ORF">SAMN04488500_12367</name>
</gene>